<accession>A0A7R9KQY1</accession>
<dbReference type="EMBL" id="CAJPIZ010003783">
    <property type="protein sequence ID" value="CAG2106794.1"/>
    <property type="molecule type" value="Genomic_DNA"/>
</dbReference>
<evidence type="ECO:0000313" key="2">
    <source>
        <dbReference type="Proteomes" id="UP000759131"/>
    </source>
</evidence>
<dbReference type="EMBL" id="OC858358">
    <property type="protein sequence ID" value="CAD7626364.1"/>
    <property type="molecule type" value="Genomic_DNA"/>
</dbReference>
<organism evidence="1">
    <name type="scientific">Medioppia subpectinata</name>
    <dbReference type="NCBI Taxonomy" id="1979941"/>
    <lineage>
        <taxon>Eukaryota</taxon>
        <taxon>Metazoa</taxon>
        <taxon>Ecdysozoa</taxon>
        <taxon>Arthropoda</taxon>
        <taxon>Chelicerata</taxon>
        <taxon>Arachnida</taxon>
        <taxon>Acari</taxon>
        <taxon>Acariformes</taxon>
        <taxon>Sarcoptiformes</taxon>
        <taxon>Oribatida</taxon>
        <taxon>Brachypylina</taxon>
        <taxon>Oppioidea</taxon>
        <taxon>Oppiidae</taxon>
        <taxon>Medioppia</taxon>
    </lineage>
</organism>
<gene>
    <name evidence="1" type="ORF">OSB1V03_LOCUS6797</name>
</gene>
<sequence>MSASDTYVLVEARLLTSSGLALTPIDRYDVSMSASDTYVLVEAGLRTSSGLALTPIDDCFGSGGRVLSGEWPTVAAVDVRLQRALDMNYDTNRSAMASIVVLIQSLKASVDNEETIESDEQFSSARETKSLLRQRVGDMFEVNTGTVTAGRCAGDVFFSANAYVADDQYGCAGDKGAATLTMRYIDARLTGPKCGGHCSLETAYKGETGITYRSCTPNSDTYRIVSYGVAHLSDDLRAPPATQHNTIQYKLISKLFIVNH</sequence>
<protein>
    <submittedName>
        <fullName evidence="1">Uncharacterized protein</fullName>
    </submittedName>
</protein>
<dbReference type="Proteomes" id="UP000759131">
    <property type="component" value="Unassembled WGS sequence"/>
</dbReference>
<keyword evidence="2" id="KW-1185">Reference proteome</keyword>
<evidence type="ECO:0000313" key="1">
    <source>
        <dbReference type="EMBL" id="CAD7626364.1"/>
    </source>
</evidence>
<dbReference type="AlphaFoldDB" id="A0A7R9KQY1"/>
<reference evidence="1" key="1">
    <citation type="submission" date="2020-11" db="EMBL/GenBank/DDBJ databases">
        <authorList>
            <person name="Tran Van P."/>
        </authorList>
    </citation>
    <scope>NUCLEOTIDE SEQUENCE</scope>
</reference>
<proteinExistence type="predicted"/>
<name>A0A7R9KQY1_9ACAR</name>